<feature type="domain" description="Activator of Hsp90 ATPase AHSA1-like N-terminal" evidence="3">
    <location>
        <begin position="14"/>
        <end position="147"/>
    </location>
</feature>
<dbReference type="EMBL" id="MCFE01000203">
    <property type="protein sequence ID" value="ORX94476.1"/>
    <property type="molecule type" value="Genomic_DNA"/>
</dbReference>
<evidence type="ECO:0000256" key="2">
    <source>
        <dbReference type="SAM" id="MobiDB-lite"/>
    </source>
</evidence>
<dbReference type="InterPro" id="IPR013538">
    <property type="entry name" value="ASHA1/2-like_C"/>
</dbReference>
<name>A0A1Y1Y9P9_9FUNG</name>
<feature type="region of interest" description="Disordered" evidence="2">
    <location>
        <begin position="149"/>
        <end position="171"/>
    </location>
</feature>
<comment type="similarity">
    <text evidence="1">Belongs to the AHA1 family.</text>
</comment>
<dbReference type="PANTHER" id="PTHR13009">
    <property type="entry name" value="HEAT SHOCK PROTEIN 90 HSP90 CO-CHAPERONE AHA-1"/>
    <property type="match status" value="1"/>
</dbReference>
<dbReference type="GO" id="GO:0005829">
    <property type="term" value="C:cytosol"/>
    <property type="evidence" value="ECO:0007669"/>
    <property type="project" value="TreeGrafter"/>
</dbReference>
<dbReference type="GO" id="GO:0006457">
    <property type="term" value="P:protein folding"/>
    <property type="evidence" value="ECO:0007669"/>
    <property type="project" value="TreeGrafter"/>
</dbReference>
<dbReference type="SMART" id="SM01000">
    <property type="entry name" value="Aha1_N"/>
    <property type="match status" value="1"/>
</dbReference>
<dbReference type="STRING" id="1314790.A0A1Y1Y9P9"/>
<keyword evidence="5" id="KW-1185">Reference proteome</keyword>
<dbReference type="InParanoid" id="A0A1Y1Y9P9"/>
<proteinExistence type="inferred from homology"/>
<evidence type="ECO:0000313" key="4">
    <source>
        <dbReference type="EMBL" id="ORX94476.1"/>
    </source>
</evidence>
<reference evidence="4 5" key="1">
    <citation type="submission" date="2016-07" db="EMBL/GenBank/DDBJ databases">
        <title>Pervasive Adenine N6-methylation of Active Genes in Fungi.</title>
        <authorList>
            <consortium name="DOE Joint Genome Institute"/>
            <person name="Mondo S.J."/>
            <person name="Dannebaum R.O."/>
            <person name="Kuo R.C."/>
            <person name="Labutti K."/>
            <person name="Haridas S."/>
            <person name="Kuo A."/>
            <person name="Salamov A."/>
            <person name="Ahrendt S.R."/>
            <person name="Lipzen A."/>
            <person name="Sullivan W."/>
            <person name="Andreopoulos W.B."/>
            <person name="Clum A."/>
            <person name="Lindquist E."/>
            <person name="Daum C."/>
            <person name="Ramamoorthy G.K."/>
            <person name="Gryganskyi A."/>
            <person name="Culley D."/>
            <person name="Magnuson J.K."/>
            <person name="James T.Y."/>
            <person name="O'Malley M.A."/>
            <person name="Stajich J.E."/>
            <person name="Spatafora J.W."/>
            <person name="Visel A."/>
            <person name="Grigoriev I.V."/>
        </authorList>
    </citation>
    <scope>NUCLEOTIDE SEQUENCE [LARGE SCALE GENOMIC DNA]</scope>
    <source>
        <strain evidence="4 5">CBS 931.73</strain>
    </source>
</reference>
<dbReference type="PANTHER" id="PTHR13009:SF22">
    <property type="entry name" value="LD43819P"/>
    <property type="match status" value="1"/>
</dbReference>
<dbReference type="OrthoDB" id="567237at2759"/>
<dbReference type="Pfam" id="PF09229">
    <property type="entry name" value="Aha1_N"/>
    <property type="match status" value="1"/>
</dbReference>
<dbReference type="SUPFAM" id="SSF103111">
    <property type="entry name" value="Activator of Hsp90 ATPase, Aha1"/>
    <property type="match status" value="1"/>
</dbReference>
<dbReference type="AlphaFoldDB" id="A0A1Y1Y9P9"/>
<dbReference type="Pfam" id="PF08327">
    <property type="entry name" value="AHSA1"/>
    <property type="match status" value="1"/>
</dbReference>
<evidence type="ECO:0000259" key="3">
    <source>
        <dbReference type="SMART" id="SM01000"/>
    </source>
</evidence>
<dbReference type="GO" id="GO:0001671">
    <property type="term" value="F:ATPase activator activity"/>
    <property type="evidence" value="ECO:0007669"/>
    <property type="project" value="InterPro"/>
</dbReference>
<gene>
    <name evidence="4" type="ORF">K493DRAFT_315460</name>
</gene>
<sequence>MANWKNVNNWHWTEKNCAPWAKQYFARELKDLTAEENGITVKTTSVTKVDGDVDLNQRKGKILTLYDLSLTLEWSGSSPDGTEAKGKINIPEVAHDSEIEDYVFEISIDEETREKRVIKEVVRTKLTKVIREKLSLFTNDLIEETATVTKSNGKTQSNTGANNASASKKSQAINTTTLRETIEFVASAHDIYETLLDQQRVSAWTRGSAKISRESNSPFEFFGGNISGSVVEAVQDKKITMKWRSKAWPEGHFSDVAMELDQGSDGDVTRGNWTQYYWNPIKATFGFGAFL</sequence>
<dbReference type="Gene3D" id="3.15.10.20">
    <property type="entry name" value="Activator of Hsp90 ATPase Aha1, N-terminal domain"/>
    <property type="match status" value="1"/>
</dbReference>
<dbReference type="SUPFAM" id="SSF55961">
    <property type="entry name" value="Bet v1-like"/>
    <property type="match status" value="1"/>
</dbReference>
<evidence type="ECO:0000313" key="5">
    <source>
        <dbReference type="Proteomes" id="UP000193498"/>
    </source>
</evidence>
<dbReference type="Gene3D" id="3.30.530.20">
    <property type="match status" value="1"/>
</dbReference>
<comment type="caution">
    <text evidence="4">The sequence shown here is derived from an EMBL/GenBank/DDBJ whole genome shotgun (WGS) entry which is preliminary data.</text>
</comment>
<dbReference type="GO" id="GO:0051087">
    <property type="term" value="F:protein-folding chaperone binding"/>
    <property type="evidence" value="ECO:0007669"/>
    <property type="project" value="InterPro"/>
</dbReference>
<dbReference type="Proteomes" id="UP000193498">
    <property type="component" value="Unassembled WGS sequence"/>
</dbReference>
<feature type="compositionally biased region" description="Low complexity" evidence="2">
    <location>
        <begin position="155"/>
        <end position="171"/>
    </location>
</feature>
<dbReference type="FunCoup" id="A0A1Y1Y9P9">
    <property type="interactions" value="1393"/>
</dbReference>
<evidence type="ECO:0000256" key="1">
    <source>
        <dbReference type="ARBA" id="ARBA00006817"/>
    </source>
</evidence>
<dbReference type="InterPro" id="IPR015310">
    <property type="entry name" value="AHSA1-like_N"/>
</dbReference>
<protein>
    <recommendedName>
        <fullName evidence="3">Activator of Hsp90 ATPase AHSA1-like N-terminal domain-containing protein</fullName>
    </recommendedName>
</protein>
<dbReference type="InterPro" id="IPR023393">
    <property type="entry name" value="START-like_dom_sf"/>
</dbReference>
<accession>A0A1Y1Y9P9</accession>
<dbReference type="InterPro" id="IPR036338">
    <property type="entry name" value="Aha1"/>
</dbReference>
<organism evidence="4 5">
    <name type="scientific">Basidiobolus meristosporus CBS 931.73</name>
    <dbReference type="NCBI Taxonomy" id="1314790"/>
    <lineage>
        <taxon>Eukaryota</taxon>
        <taxon>Fungi</taxon>
        <taxon>Fungi incertae sedis</taxon>
        <taxon>Zoopagomycota</taxon>
        <taxon>Entomophthoromycotina</taxon>
        <taxon>Basidiobolomycetes</taxon>
        <taxon>Basidiobolales</taxon>
        <taxon>Basidiobolaceae</taxon>
        <taxon>Basidiobolus</taxon>
    </lineage>
</organism>
<dbReference type="CDD" id="cd08892">
    <property type="entry name" value="SRPBCC_Aha1"/>
    <property type="match status" value="1"/>
</dbReference>